<dbReference type="eggNOG" id="ENOG5033HZ4">
    <property type="taxonomic scope" value="Bacteria"/>
</dbReference>
<organism evidence="1 2">
    <name type="scientific">Mesotoga prima MesG1.Ag.4.2</name>
    <dbReference type="NCBI Taxonomy" id="660470"/>
    <lineage>
        <taxon>Bacteria</taxon>
        <taxon>Thermotogati</taxon>
        <taxon>Thermotogota</taxon>
        <taxon>Thermotogae</taxon>
        <taxon>Kosmotogales</taxon>
        <taxon>Kosmotogaceae</taxon>
        <taxon>Mesotoga</taxon>
    </lineage>
</organism>
<dbReference type="KEGG" id="mpg:Theba_1128"/>
<dbReference type="AlphaFoldDB" id="I2F4H9"/>
<dbReference type="Proteomes" id="UP000002881">
    <property type="component" value="Chromosome"/>
</dbReference>
<accession>I2F4H9</accession>
<protein>
    <submittedName>
        <fullName evidence="1">Uncharacterized protein</fullName>
    </submittedName>
</protein>
<name>I2F4H9_9BACT</name>
<dbReference type="EMBL" id="CP003532">
    <property type="protein sequence ID" value="AFK06832.1"/>
    <property type="molecule type" value="Genomic_DNA"/>
</dbReference>
<gene>
    <name evidence="1" type="ORF">Theba_1128</name>
</gene>
<dbReference type="HOGENOM" id="CLU_1466577_0_0_0"/>
<sequence length="184" mass="21137" precursor="true">MRRLLTVCFLALSIGLFARFEIGLPVFSMPQSDSKNGIVEVLTDLSEENMNLEITVVFTDEDYPCPVINFLYDIYRYFKYGRIEDIESFYIRFDSDGKIIALDFPGVFAADHAFDDTKNLHGSAVLMPDVITFVDGRPLIFINTWNHMFGVIPSFDRANETLLSDYPVTEGTRSDAEHKYSWHH</sequence>
<evidence type="ECO:0000313" key="2">
    <source>
        <dbReference type="Proteomes" id="UP000002881"/>
    </source>
</evidence>
<evidence type="ECO:0000313" key="1">
    <source>
        <dbReference type="EMBL" id="AFK06832.1"/>
    </source>
</evidence>
<keyword evidence="2" id="KW-1185">Reference proteome</keyword>
<dbReference type="RefSeq" id="WP_014730826.1">
    <property type="nucleotide sequence ID" value="NC_017934.1"/>
</dbReference>
<reference evidence="1 2" key="1">
    <citation type="journal article" date="2012" name="Genome Biol. Evol.">
        <title>Genome Sequence of the Mesophilic Thermotogales Bacterium Mesotoga prima MesG1.Ag.4.2 Reveals the Largest Thermotogales Genome To Date.</title>
        <authorList>
            <person name="Zhaxybayeva O."/>
            <person name="Swithers K.S."/>
            <person name="Foght J."/>
            <person name="Green A.G."/>
            <person name="Bruce D."/>
            <person name="Detter C."/>
            <person name="Han S."/>
            <person name="Teshima H."/>
            <person name="Han J."/>
            <person name="Woyke T."/>
            <person name="Pitluck S."/>
            <person name="Nolan M."/>
            <person name="Ivanova N."/>
            <person name="Pati A."/>
            <person name="Land M.L."/>
            <person name="Dlutek M."/>
            <person name="Doolittle W.F."/>
            <person name="Noll K.M."/>
            <person name="Nesbo C.L."/>
        </authorList>
    </citation>
    <scope>NUCLEOTIDE SEQUENCE [LARGE SCALE GENOMIC DNA]</scope>
    <source>
        <strain evidence="2">mesG1.Ag.4.2</strain>
    </source>
</reference>
<dbReference type="GeneID" id="87106955"/>
<proteinExistence type="predicted"/>